<dbReference type="AlphaFoldDB" id="A0A510V3X7"/>
<evidence type="ECO:0000256" key="6">
    <source>
        <dbReference type="ARBA" id="ARBA00023125"/>
    </source>
</evidence>
<dbReference type="GO" id="GO:0016787">
    <property type="term" value="F:hydrolase activity"/>
    <property type="evidence" value="ECO:0007669"/>
    <property type="project" value="UniProtKB-KW"/>
</dbReference>
<keyword evidence="12" id="KW-1185">Reference proteome</keyword>
<evidence type="ECO:0000256" key="2">
    <source>
        <dbReference type="ARBA" id="ARBA00022763"/>
    </source>
</evidence>
<dbReference type="InterPro" id="IPR047112">
    <property type="entry name" value="RecG/Mfd"/>
</dbReference>
<dbReference type="PROSITE" id="PS51192">
    <property type="entry name" value="HELICASE_ATP_BIND_1"/>
    <property type="match status" value="1"/>
</dbReference>
<feature type="domain" description="Helicase C-terminal" evidence="10">
    <location>
        <begin position="525"/>
        <end position="689"/>
    </location>
</feature>
<dbReference type="Gene3D" id="3.40.50.300">
    <property type="entry name" value="P-loop containing nucleotide triphosphate hydrolases"/>
    <property type="match status" value="2"/>
</dbReference>
<dbReference type="Proteomes" id="UP000321118">
    <property type="component" value="Unassembled WGS sequence"/>
</dbReference>
<dbReference type="InterPro" id="IPR014001">
    <property type="entry name" value="Helicase_ATP-bd"/>
</dbReference>
<evidence type="ECO:0000259" key="10">
    <source>
        <dbReference type="PROSITE" id="PS51194"/>
    </source>
</evidence>
<keyword evidence="3" id="KW-0378">Hydrolase</keyword>
<evidence type="ECO:0000256" key="1">
    <source>
        <dbReference type="ARBA" id="ARBA00022741"/>
    </source>
</evidence>
<dbReference type="SUPFAM" id="SSF50249">
    <property type="entry name" value="Nucleic acid-binding proteins"/>
    <property type="match status" value="1"/>
</dbReference>
<dbReference type="InterPro" id="IPR011545">
    <property type="entry name" value="DEAD/DEAH_box_helicase_dom"/>
</dbReference>
<dbReference type="GO" id="GO:0003677">
    <property type="term" value="F:DNA binding"/>
    <property type="evidence" value="ECO:0007669"/>
    <property type="project" value="UniProtKB-KW"/>
</dbReference>
<keyword evidence="2" id="KW-0227">DNA damage</keyword>
<organism evidence="11 12">
    <name type="scientific">Cellulomonas xylanilytica</name>
    <dbReference type="NCBI Taxonomy" id="233583"/>
    <lineage>
        <taxon>Bacteria</taxon>
        <taxon>Bacillati</taxon>
        <taxon>Actinomycetota</taxon>
        <taxon>Actinomycetes</taxon>
        <taxon>Micrococcales</taxon>
        <taxon>Cellulomonadaceae</taxon>
        <taxon>Cellulomonas</taxon>
    </lineage>
</organism>
<dbReference type="Pfam" id="PF00270">
    <property type="entry name" value="DEAD"/>
    <property type="match status" value="1"/>
</dbReference>
<evidence type="ECO:0000313" key="11">
    <source>
        <dbReference type="EMBL" id="GEK21577.1"/>
    </source>
</evidence>
<evidence type="ECO:0000313" key="12">
    <source>
        <dbReference type="Proteomes" id="UP000321118"/>
    </source>
</evidence>
<feature type="domain" description="Helicase ATP-binding" evidence="9">
    <location>
        <begin position="298"/>
        <end position="471"/>
    </location>
</feature>
<dbReference type="SUPFAM" id="SSF52540">
    <property type="entry name" value="P-loop containing nucleoside triphosphate hydrolases"/>
    <property type="match status" value="2"/>
</dbReference>
<evidence type="ECO:0000256" key="3">
    <source>
        <dbReference type="ARBA" id="ARBA00022801"/>
    </source>
</evidence>
<dbReference type="GO" id="GO:0005524">
    <property type="term" value="F:ATP binding"/>
    <property type="evidence" value="ECO:0007669"/>
    <property type="project" value="UniProtKB-KW"/>
</dbReference>
<dbReference type="SMART" id="SM00490">
    <property type="entry name" value="HELICc"/>
    <property type="match status" value="1"/>
</dbReference>
<dbReference type="SMART" id="SM00487">
    <property type="entry name" value="DEXDc"/>
    <property type="match status" value="1"/>
</dbReference>
<dbReference type="Pfam" id="PF17191">
    <property type="entry name" value="RecG_wedge"/>
    <property type="match status" value="1"/>
</dbReference>
<keyword evidence="7" id="KW-0234">DNA repair</keyword>
<dbReference type="EMBL" id="BJUB01000006">
    <property type="protein sequence ID" value="GEK21577.1"/>
    <property type="molecule type" value="Genomic_DNA"/>
</dbReference>
<dbReference type="Gene3D" id="2.40.50.140">
    <property type="entry name" value="Nucleic acid-binding proteins"/>
    <property type="match status" value="1"/>
</dbReference>
<dbReference type="PANTHER" id="PTHR47964:SF1">
    <property type="entry name" value="ATP-DEPENDENT DNA HELICASE HOMOLOG RECG, CHLOROPLASTIC"/>
    <property type="match status" value="1"/>
</dbReference>
<dbReference type="CDD" id="cd04488">
    <property type="entry name" value="RecG_wedge_OBF"/>
    <property type="match status" value="1"/>
</dbReference>
<dbReference type="Pfam" id="PF19833">
    <property type="entry name" value="RecG_dom3_C"/>
    <property type="match status" value="1"/>
</dbReference>
<dbReference type="PROSITE" id="PS51194">
    <property type="entry name" value="HELICASE_CTER"/>
    <property type="match status" value="1"/>
</dbReference>
<dbReference type="InterPro" id="IPR012340">
    <property type="entry name" value="NA-bd_OB-fold"/>
</dbReference>
<accession>A0A510V3X7</accession>
<evidence type="ECO:0000259" key="9">
    <source>
        <dbReference type="PROSITE" id="PS51192"/>
    </source>
</evidence>
<dbReference type="InterPro" id="IPR001650">
    <property type="entry name" value="Helicase_C-like"/>
</dbReference>
<keyword evidence="6" id="KW-0238">DNA-binding</keyword>
<evidence type="ECO:0000256" key="4">
    <source>
        <dbReference type="ARBA" id="ARBA00022806"/>
    </source>
</evidence>
<dbReference type="GO" id="GO:0006281">
    <property type="term" value="P:DNA repair"/>
    <property type="evidence" value="ECO:0007669"/>
    <property type="project" value="UniProtKB-KW"/>
</dbReference>
<keyword evidence="4 11" id="KW-0347">Helicase</keyword>
<dbReference type="GO" id="GO:0003678">
    <property type="term" value="F:DNA helicase activity"/>
    <property type="evidence" value="ECO:0007669"/>
    <property type="project" value="TreeGrafter"/>
</dbReference>
<reference evidence="11 12" key="1">
    <citation type="submission" date="2019-07" db="EMBL/GenBank/DDBJ databases">
        <title>Whole genome shotgun sequence of Cellulomonas xylanilytica NBRC 101102.</title>
        <authorList>
            <person name="Hosoyama A."/>
            <person name="Uohara A."/>
            <person name="Ohji S."/>
            <person name="Ichikawa N."/>
        </authorList>
    </citation>
    <scope>NUCLEOTIDE SEQUENCE [LARGE SCALE GENOMIC DNA]</scope>
    <source>
        <strain evidence="11 12">NBRC 101102</strain>
    </source>
</reference>
<gene>
    <name evidence="11" type="primary">recG</name>
    <name evidence="11" type="ORF">CXY01_20970</name>
</gene>
<evidence type="ECO:0000256" key="8">
    <source>
        <dbReference type="ARBA" id="ARBA00049819"/>
    </source>
</evidence>
<proteinExistence type="predicted"/>
<keyword evidence="5" id="KW-0067">ATP-binding</keyword>
<evidence type="ECO:0000256" key="7">
    <source>
        <dbReference type="ARBA" id="ARBA00023204"/>
    </source>
</evidence>
<dbReference type="Pfam" id="PF00271">
    <property type="entry name" value="Helicase_C"/>
    <property type="match status" value="1"/>
</dbReference>
<name>A0A510V3X7_9CELL</name>
<dbReference type="PANTHER" id="PTHR47964">
    <property type="entry name" value="ATP-DEPENDENT DNA HELICASE HOMOLOG RECG, CHLOROPLASTIC"/>
    <property type="match status" value="1"/>
</dbReference>
<dbReference type="InterPro" id="IPR033454">
    <property type="entry name" value="RecG_wedge"/>
</dbReference>
<comment type="caution">
    <text evidence="11">The sequence shown here is derived from an EMBL/GenBank/DDBJ whole genome shotgun (WGS) entry which is preliminary data.</text>
</comment>
<evidence type="ECO:0000256" key="5">
    <source>
        <dbReference type="ARBA" id="ARBA00022840"/>
    </source>
</evidence>
<dbReference type="InterPro" id="IPR027417">
    <property type="entry name" value="P-loop_NTPase"/>
</dbReference>
<dbReference type="InterPro" id="IPR045562">
    <property type="entry name" value="RecG_dom3_C"/>
</dbReference>
<protein>
    <recommendedName>
        <fullName evidence="8">Probable DNA 3'-5' helicase RecG</fullName>
    </recommendedName>
</protein>
<keyword evidence="1" id="KW-0547">Nucleotide-binding</keyword>
<sequence>MADKGLTYHDSVATNVDPLDERVPGKPAELKKFAALGIETVGDLLAHYPWRYADSREVTDIASLAVGRNVSLVAQVRSAEVRLAQKTGKPRVEAKVTDGARTLDLVIFMPHRGAADFHVKRLVPGSLGLFSGQINIFNGRLQLANPTYAIFGHEVDEAVALEEAEWPIPIYPATAGLESDKIRAAVRAALDRLTEQDVPDPVPGPVRAERKLASRWSALRGVHVPQTEEDWRKGQARLRYEEAFVLQAELARRRARAQREESTARPARAGGLLEAFDARLPFVLTEGQVAAGEQIAADLERAHPMQRLLQGEVGSGKTVVALRAMLQVVDAGGQAALLAPTSVLAAQHVRTLRALLGDLAEGGLLGGSEIGTRVALLTGAQSTAERRSNLLEAASGQAGIVVGTHALLSDPVQFADLGLVVVDEQHKFGVEQRGRLQAKAANAPHLLVTTATPIPRTVAMTVFGELEISELRHVPAGRSGITTHVVPADNRAWMDRTWSRVREEVEGGGRAFVVCARIDPDEDDDGTDGAEVFDDEPVTVGEAQAAAQRAPKRPLRAVLEVVETLREDPRLGGVAVGLLHGRMTSEEKDRAIADFASGRTPVLVSTTVIEVGVDVPAATAMVILDAQVFGLSQLHQLRGRVGRGSAPGLCLLVADAPEGTVAAQRLGALAATTDGFELARVDLELRKEGDVLGSAQSGKRGALRFLRIVSDGAVIDRARDDARALVEADPELAAWPALRAAIDLQLADGREEFLGQS</sequence>